<accession>A0A6J4UUJ5</accession>
<gene>
    <name evidence="2" type="ORF">AVDCRST_MAG59-2466</name>
</gene>
<reference evidence="2" key="1">
    <citation type="submission" date="2020-02" db="EMBL/GenBank/DDBJ databases">
        <authorList>
            <person name="Meier V. D."/>
        </authorList>
    </citation>
    <scope>NUCLEOTIDE SEQUENCE</scope>
    <source>
        <strain evidence="2">AVDCRST_MAG59</strain>
    </source>
</reference>
<evidence type="ECO:0000256" key="1">
    <source>
        <dbReference type="SAM" id="MobiDB-lite"/>
    </source>
</evidence>
<feature type="region of interest" description="Disordered" evidence="1">
    <location>
        <begin position="20"/>
        <end position="44"/>
    </location>
</feature>
<dbReference type="AlphaFoldDB" id="A0A6J4UUJ5"/>
<sequence length="44" mass="4974">MVRRLDLARRPLAVVASTPWMRDDPTIPSAPADSGWRLAEERGR</sequence>
<proteinExistence type="predicted"/>
<name>A0A6J4UUJ5_9BACT</name>
<organism evidence="2">
    <name type="scientific">uncultured Thermomicrobiales bacterium</name>
    <dbReference type="NCBI Taxonomy" id="1645740"/>
    <lineage>
        <taxon>Bacteria</taxon>
        <taxon>Pseudomonadati</taxon>
        <taxon>Thermomicrobiota</taxon>
        <taxon>Thermomicrobia</taxon>
        <taxon>Thermomicrobiales</taxon>
        <taxon>environmental samples</taxon>
    </lineage>
</organism>
<dbReference type="EMBL" id="CADCWF010000148">
    <property type="protein sequence ID" value="CAA9558574.1"/>
    <property type="molecule type" value="Genomic_DNA"/>
</dbReference>
<evidence type="ECO:0000313" key="2">
    <source>
        <dbReference type="EMBL" id="CAA9558574.1"/>
    </source>
</evidence>
<protein>
    <submittedName>
        <fullName evidence="2">Uncharacterized protein</fullName>
    </submittedName>
</protein>